<keyword evidence="2" id="KW-1185">Reference proteome</keyword>
<accession>A0AAW0GKH3</accession>
<organism evidence="1 2">
    <name type="scientific">Cerrena zonata</name>
    <dbReference type="NCBI Taxonomy" id="2478898"/>
    <lineage>
        <taxon>Eukaryota</taxon>
        <taxon>Fungi</taxon>
        <taxon>Dikarya</taxon>
        <taxon>Basidiomycota</taxon>
        <taxon>Agaricomycotina</taxon>
        <taxon>Agaricomycetes</taxon>
        <taxon>Polyporales</taxon>
        <taxon>Cerrenaceae</taxon>
        <taxon>Cerrena</taxon>
    </lineage>
</organism>
<protein>
    <submittedName>
        <fullName evidence="1">Uncharacterized protein</fullName>
    </submittedName>
</protein>
<reference evidence="1 2" key="1">
    <citation type="submission" date="2022-09" db="EMBL/GenBank/DDBJ databases">
        <authorList>
            <person name="Palmer J.M."/>
        </authorList>
    </citation>
    <scope>NUCLEOTIDE SEQUENCE [LARGE SCALE GENOMIC DNA]</scope>
    <source>
        <strain evidence="1 2">DSM 7382</strain>
    </source>
</reference>
<evidence type="ECO:0000313" key="2">
    <source>
        <dbReference type="Proteomes" id="UP001385951"/>
    </source>
</evidence>
<dbReference type="Proteomes" id="UP001385951">
    <property type="component" value="Unassembled WGS sequence"/>
</dbReference>
<comment type="caution">
    <text evidence="1">The sequence shown here is derived from an EMBL/GenBank/DDBJ whole genome shotgun (WGS) entry which is preliminary data.</text>
</comment>
<dbReference type="AlphaFoldDB" id="A0AAW0GKH3"/>
<proteinExistence type="predicted"/>
<gene>
    <name evidence="1" type="ORF">QCA50_003669</name>
</gene>
<name>A0AAW0GKH3_9APHY</name>
<sequence>MVRALKITGDVKIPRGAIAWTLNVDLEGSLDQDERQLFGEVQPGWKIFVGTAAVGDRFDLTERPLKGVITSLDEIRLRIGSTSYISRCCRYR</sequence>
<evidence type="ECO:0000313" key="1">
    <source>
        <dbReference type="EMBL" id="KAK7694093.1"/>
    </source>
</evidence>
<dbReference type="EMBL" id="JASBNA010000003">
    <property type="protein sequence ID" value="KAK7694093.1"/>
    <property type="molecule type" value="Genomic_DNA"/>
</dbReference>